<proteinExistence type="predicted"/>
<keyword evidence="2" id="KW-1185">Reference proteome</keyword>
<evidence type="ECO:0000313" key="1">
    <source>
        <dbReference type="EMBL" id="KYG81146.1"/>
    </source>
</evidence>
<reference evidence="1 2" key="1">
    <citation type="submission" date="2016-01" db="EMBL/GenBank/DDBJ databases">
        <title>Genome sequencing of Roseivirga echinicomitans KMM 6058.</title>
        <authorList>
            <person name="Selvaratnam C."/>
            <person name="Thevarajoo S."/>
            <person name="Goh K.M."/>
            <person name="Ee R."/>
            <person name="Chan K.-G."/>
            <person name="Chong C.S."/>
        </authorList>
    </citation>
    <scope>NUCLEOTIDE SEQUENCE [LARGE SCALE GENOMIC DNA]</scope>
    <source>
        <strain evidence="1 2">KMM 6058</strain>
    </source>
</reference>
<evidence type="ECO:0000313" key="2">
    <source>
        <dbReference type="Proteomes" id="UP000075615"/>
    </source>
</evidence>
<dbReference type="Proteomes" id="UP000075615">
    <property type="component" value="Unassembled WGS sequence"/>
</dbReference>
<dbReference type="OrthoDB" id="9793352at2"/>
<gene>
    <name evidence="1" type="ORF">AWN68_16550</name>
</gene>
<dbReference type="AlphaFoldDB" id="A0A150XQZ6"/>
<dbReference type="EMBL" id="LRDB01000006">
    <property type="protein sequence ID" value="KYG81146.1"/>
    <property type="molecule type" value="Genomic_DNA"/>
</dbReference>
<accession>A0A150XQZ6</accession>
<sequence>MLEALISSKTRIRLLLRFFLNPDSSAYLRGLAEEFSESTNSVRLELNRFEEAGMLNSDFVGNKKVFRANRSYPLFKEVRSILLKYTGLQEVLDQIIEKLGDLKDVYLTGDLALGKDSDVVSLILIGDPDLHYLIQLIKRAEELMPKKIQYLVYSQEEASKMVFDSNHHLLIWHE</sequence>
<dbReference type="STRING" id="296218.AWN68_16550"/>
<comment type="caution">
    <text evidence="1">The sequence shown here is derived from an EMBL/GenBank/DDBJ whole genome shotgun (WGS) entry which is preliminary data.</text>
</comment>
<protein>
    <submittedName>
        <fullName evidence="1">Transcriptional regulator</fullName>
    </submittedName>
</protein>
<dbReference type="SUPFAM" id="SSF46785">
    <property type="entry name" value="Winged helix' DNA-binding domain"/>
    <property type="match status" value="1"/>
</dbReference>
<organism evidence="1 2">
    <name type="scientific">Roseivirga echinicomitans</name>
    <dbReference type="NCBI Taxonomy" id="296218"/>
    <lineage>
        <taxon>Bacteria</taxon>
        <taxon>Pseudomonadati</taxon>
        <taxon>Bacteroidota</taxon>
        <taxon>Cytophagia</taxon>
        <taxon>Cytophagales</taxon>
        <taxon>Roseivirgaceae</taxon>
        <taxon>Roseivirga</taxon>
    </lineage>
</organism>
<dbReference type="RefSeq" id="WP_068413481.1">
    <property type="nucleotide sequence ID" value="NZ_LRDB01000006.1"/>
</dbReference>
<name>A0A150XQZ6_9BACT</name>
<dbReference type="InterPro" id="IPR036390">
    <property type="entry name" value="WH_DNA-bd_sf"/>
</dbReference>